<gene>
    <name evidence="1" type="ORF">OPV22_009154</name>
</gene>
<organism evidence="1 2">
    <name type="scientific">Ensete ventricosum</name>
    <name type="common">Abyssinian banana</name>
    <name type="synonym">Musa ensete</name>
    <dbReference type="NCBI Taxonomy" id="4639"/>
    <lineage>
        <taxon>Eukaryota</taxon>
        <taxon>Viridiplantae</taxon>
        <taxon>Streptophyta</taxon>
        <taxon>Embryophyta</taxon>
        <taxon>Tracheophyta</taxon>
        <taxon>Spermatophyta</taxon>
        <taxon>Magnoliopsida</taxon>
        <taxon>Liliopsida</taxon>
        <taxon>Zingiberales</taxon>
        <taxon>Musaceae</taxon>
        <taxon>Ensete</taxon>
    </lineage>
</organism>
<protein>
    <submittedName>
        <fullName evidence="1">Uncharacterized protein</fullName>
    </submittedName>
</protein>
<accession>A0AAV8RIJ6</accession>
<evidence type="ECO:0000313" key="1">
    <source>
        <dbReference type="EMBL" id="KAJ8498602.1"/>
    </source>
</evidence>
<evidence type="ECO:0000313" key="2">
    <source>
        <dbReference type="Proteomes" id="UP001222027"/>
    </source>
</evidence>
<name>A0AAV8RIJ6_ENSVE</name>
<dbReference type="Proteomes" id="UP001222027">
    <property type="component" value="Unassembled WGS sequence"/>
</dbReference>
<keyword evidence="2" id="KW-1185">Reference proteome</keyword>
<sequence>MLSKRMKLLVRSSAESSIGCDQASTFVYGTKPVEILSFDFSMSIVSVPSVVWVTIVTPGFGGIHSFSFVRCSSKNSWQ</sequence>
<dbReference type="EMBL" id="JAQQAF010000003">
    <property type="protein sequence ID" value="KAJ8498602.1"/>
    <property type="molecule type" value="Genomic_DNA"/>
</dbReference>
<dbReference type="AlphaFoldDB" id="A0AAV8RIJ6"/>
<comment type="caution">
    <text evidence="1">The sequence shown here is derived from an EMBL/GenBank/DDBJ whole genome shotgun (WGS) entry which is preliminary data.</text>
</comment>
<reference evidence="1 2" key="1">
    <citation type="submission" date="2022-12" db="EMBL/GenBank/DDBJ databases">
        <title>Chromosome-scale assembly of the Ensete ventricosum genome.</title>
        <authorList>
            <person name="Dussert Y."/>
            <person name="Stocks J."/>
            <person name="Wendawek A."/>
            <person name="Woldeyes F."/>
            <person name="Nichols R.A."/>
            <person name="Borrell J.S."/>
        </authorList>
    </citation>
    <scope>NUCLEOTIDE SEQUENCE [LARGE SCALE GENOMIC DNA]</scope>
    <source>
        <strain evidence="2">cv. Maze</strain>
        <tissue evidence="1">Seeds</tissue>
    </source>
</reference>
<proteinExistence type="predicted"/>